<sequence length="211" mass="22101">MGRLEHAFYAARVPQLSLFSAEARPAGLADLAGLLCGPGRIERFGAGDTARFDVPLPFDGRERALGALSAARGVTLAPGASGLRSAFRRDLVPLARHWCAADGRKQIPADFQLDGATLRLWVLAAGTADLRGGHLLLLDPHAPWTHGPLIAAATRAGLPPARLAAGEHGAPGPALRLHGARRMARLVELVGPAPNVLGASEWPRHHGRPAA</sequence>
<organism evidence="1 2">
    <name type="scientific">Pseudonocardia saturnea</name>
    <dbReference type="NCBI Taxonomy" id="33909"/>
    <lineage>
        <taxon>Bacteria</taxon>
        <taxon>Bacillati</taxon>
        <taxon>Actinomycetota</taxon>
        <taxon>Actinomycetes</taxon>
        <taxon>Pseudonocardiales</taxon>
        <taxon>Pseudonocardiaceae</taxon>
        <taxon>Pseudonocardia</taxon>
    </lineage>
</organism>
<name>A0ABQ0RVU0_9PSEU</name>
<dbReference type="EMBL" id="BJNH01000018">
    <property type="protein sequence ID" value="GEC24794.1"/>
    <property type="molecule type" value="Genomic_DNA"/>
</dbReference>
<dbReference type="Proteomes" id="UP000320693">
    <property type="component" value="Unassembled WGS sequence"/>
</dbReference>
<keyword evidence="2" id="KW-1185">Reference proteome</keyword>
<evidence type="ECO:0000313" key="1">
    <source>
        <dbReference type="EMBL" id="GEC24794.1"/>
    </source>
</evidence>
<evidence type="ECO:0000313" key="2">
    <source>
        <dbReference type="Proteomes" id="UP000320693"/>
    </source>
</evidence>
<reference evidence="1 2" key="1">
    <citation type="submission" date="2019-06" db="EMBL/GenBank/DDBJ databases">
        <title>Whole genome shotgun sequence of Pseudonocardia saturnea NBRC 14499.</title>
        <authorList>
            <person name="Hosoyama A."/>
            <person name="Uohara A."/>
            <person name="Ohji S."/>
            <person name="Ichikawa N."/>
        </authorList>
    </citation>
    <scope>NUCLEOTIDE SEQUENCE [LARGE SCALE GENOMIC DNA]</scope>
    <source>
        <strain evidence="1 2">NBRC 14499</strain>
    </source>
</reference>
<gene>
    <name evidence="1" type="ORF">PSA01_18230</name>
</gene>
<accession>A0ABQ0RVU0</accession>
<proteinExistence type="predicted"/>
<comment type="caution">
    <text evidence="1">The sequence shown here is derived from an EMBL/GenBank/DDBJ whole genome shotgun (WGS) entry which is preliminary data.</text>
</comment>
<protein>
    <submittedName>
        <fullName evidence="1">Uncharacterized protein</fullName>
    </submittedName>
</protein>